<protein>
    <recommendedName>
        <fullName evidence="3">Polyketide cyclase/dehydrase</fullName>
    </recommendedName>
</protein>
<comment type="caution">
    <text evidence="1">The sequence shown here is derived from an EMBL/GenBank/DDBJ whole genome shotgun (WGS) entry which is preliminary data.</text>
</comment>
<evidence type="ECO:0000313" key="2">
    <source>
        <dbReference type="Proteomes" id="UP000018168"/>
    </source>
</evidence>
<evidence type="ECO:0008006" key="3">
    <source>
        <dbReference type="Google" id="ProtNLM"/>
    </source>
</evidence>
<name>R6P404_9FIRM</name>
<dbReference type="Proteomes" id="UP000018168">
    <property type="component" value="Unassembled WGS sequence"/>
</dbReference>
<gene>
    <name evidence="1" type="ORF">BN578_00242</name>
</gene>
<dbReference type="SUPFAM" id="SSF55961">
    <property type="entry name" value="Bet v1-like"/>
    <property type="match status" value="1"/>
</dbReference>
<dbReference type="AlphaFoldDB" id="R6P404"/>
<evidence type="ECO:0000313" key="1">
    <source>
        <dbReference type="EMBL" id="CDC04707.1"/>
    </source>
</evidence>
<dbReference type="EMBL" id="CBEP010000071">
    <property type="protein sequence ID" value="CDC04707.1"/>
    <property type="molecule type" value="Genomic_DNA"/>
</dbReference>
<organism evidence="1 2">
    <name type="scientific">[Clostridium] leptum CAG:27</name>
    <dbReference type="NCBI Taxonomy" id="1263068"/>
    <lineage>
        <taxon>Bacteria</taxon>
        <taxon>Bacillati</taxon>
        <taxon>Bacillota</taxon>
        <taxon>Clostridia</taxon>
        <taxon>Eubacteriales</taxon>
        <taxon>Oscillospiraceae</taxon>
        <taxon>Oscillospiraceae incertae sedis</taxon>
    </lineage>
</organism>
<accession>R6P404</accession>
<reference evidence="1" key="1">
    <citation type="submission" date="2012-11" db="EMBL/GenBank/DDBJ databases">
        <title>Dependencies among metagenomic species, viruses, plasmids and units of genetic variation.</title>
        <authorList>
            <person name="Nielsen H.B."/>
            <person name="Almeida M."/>
            <person name="Juncker A.S."/>
            <person name="Rasmussen S."/>
            <person name="Li J."/>
            <person name="Sunagawa S."/>
            <person name="Plichta D."/>
            <person name="Gautier L."/>
            <person name="Le Chatelier E."/>
            <person name="Peletier E."/>
            <person name="Bonde I."/>
            <person name="Nielsen T."/>
            <person name="Manichanh C."/>
            <person name="Arumugam M."/>
            <person name="Batto J."/>
            <person name="Santos M.B.Q.D."/>
            <person name="Blom N."/>
            <person name="Borruel N."/>
            <person name="Burgdorf K.S."/>
            <person name="Boumezbeur F."/>
            <person name="Casellas F."/>
            <person name="Dore J."/>
            <person name="Guarner F."/>
            <person name="Hansen T."/>
            <person name="Hildebrand F."/>
            <person name="Kaas R.S."/>
            <person name="Kennedy S."/>
            <person name="Kristiansen K."/>
            <person name="Kultima J.R."/>
            <person name="Leonard P."/>
            <person name="Levenez F."/>
            <person name="Lund O."/>
            <person name="Moumen B."/>
            <person name="Le Paslier D."/>
            <person name="Pons N."/>
            <person name="Pedersen O."/>
            <person name="Prifti E."/>
            <person name="Qin J."/>
            <person name="Raes J."/>
            <person name="Tap J."/>
            <person name="Tims S."/>
            <person name="Ussery D.W."/>
            <person name="Yamada T."/>
            <person name="MetaHit consortium"/>
            <person name="Renault P."/>
            <person name="Sicheritz-Ponten T."/>
            <person name="Bork P."/>
            <person name="Wang J."/>
            <person name="Brunak S."/>
            <person name="Ehrlich S.D."/>
        </authorList>
    </citation>
    <scope>NUCLEOTIDE SEQUENCE [LARGE SCALE GENOMIC DNA]</scope>
</reference>
<sequence>MIVSRRMAVIPKDIHEVWKIVTSVEDAGWRSDLSRTEILNERQFVEYTKKGYPTIFTVTAEETDRLWEFDLENNTMQGHWRGVFLAKGKETELDFTEQIHCKKLILRPFIKLYLKSQQSRYVSDLKKALR</sequence>
<proteinExistence type="predicted"/>